<accession>A0A2X1AJC4</accession>
<evidence type="ECO:0008006" key="3">
    <source>
        <dbReference type="Google" id="ProtNLM"/>
    </source>
</evidence>
<evidence type="ECO:0000313" key="1">
    <source>
        <dbReference type="EMBL" id="SPU44149.1"/>
    </source>
</evidence>
<protein>
    <recommendedName>
        <fullName evidence="3">DUF4145 domain-containing protein</fullName>
    </recommendedName>
</protein>
<dbReference type="RefSeq" id="WP_128115568.1">
    <property type="nucleotide sequence ID" value="NZ_UAQM01000011.1"/>
</dbReference>
<sequence length="118" mass="12777">MAKADHPELVFSDLMAAVGEVLLRWGYLELEMLKKLEANGEGSMPRAAPLQRWRVAGVRSSSDVSAWTEEIERAAQIRNLLAHGLIGGHAQPEAGAPHVVCRDLDGVDRRGKGTPLAV</sequence>
<reference evidence="1 2" key="1">
    <citation type="submission" date="2018-06" db="EMBL/GenBank/DDBJ databases">
        <authorList>
            <consortium name="Pathogen Informatics"/>
            <person name="Doyle S."/>
        </authorList>
    </citation>
    <scope>NUCLEOTIDE SEQUENCE [LARGE SCALE GENOMIC DNA]</scope>
    <source>
        <strain evidence="1 2">NCTC11165</strain>
    </source>
</reference>
<dbReference type="EMBL" id="UAQM01000011">
    <property type="protein sequence ID" value="SPU44149.1"/>
    <property type="molecule type" value="Genomic_DNA"/>
</dbReference>
<proteinExistence type="predicted"/>
<evidence type="ECO:0000313" key="2">
    <source>
        <dbReference type="Proteomes" id="UP000250358"/>
    </source>
</evidence>
<dbReference type="AlphaFoldDB" id="A0A2X1AJC4"/>
<dbReference type="Proteomes" id="UP000250358">
    <property type="component" value="Unassembled WGS sequence"/>
</dbReference>
<organism evidence="1 2">
    <name type="scientific">Brevundimonas diminuta</name>
    <name type="common">Pseudomonas diminuta</name>
    <dbReference type="NCBI Taxonomy" id="293"/>
    <lineage>
        <taxon>Bacteria</taxon>
        <taxon>Pseudomonadati</taxon>
        <taxon>Pseudomonadota</taxon>
        <taxon>Alphaproteobacteria</taxon>
        <taxon>Caulobacterales</taxon>
        <taxon>Caulobacteraceae</taxon>
        <taxon>Brevundimonas</taxon>
    </lineage>
</organism>
<name>A0A2X1AJC4_BREDI</name>
<gene>
    <name evidence="1" type="ORF">NCTC11165_01548</name>
</gene>